<dbReference type="PRINTS" id="PR00463">
    <property type="entry name" value="EP450I"/>
</dbReference>
<sequence>MEQLEQISAYLNANTNLLFSTVIFMVVFTISLRLYNVLHLKPNRIRSRLVEQGMQGPKPAILLGNIPQLKKMQANLQKPPIKPGHFSNDWPRSVFPFFNKWTEEYGKNFTFALGTMQVLFLSGPEVVKQVYQCSSIDLGKPVYQQKEHGALLGTGILTSNGPLWAYQRKMMQPELLIEKVKNMYDLIVQSATVLVNKWDTQIDKTKGVGNFRIDDDLRNFSADVITRACFGSNYSKSQEIFLRIGDLRKVMVKKSFLLGLPGLRHLPIKSNRDKWRLEKEIRRLIMNVVEEREQKAQVNHKDLLQVIIEGAKGGNFSKERMDRFVADNCKNVYIAGDETTGITICWTLLLLAAKPEYQTRVREEVLQGFQGQSVPDFETLRKMKWLTMVIQESMRLYPTVSIMSKEALEDLEFGNIKVPKGTIIWLPLVMLNRDKELWGPDAEEFNPERFANGVAGACKIPQLYQPFGSGPRICIGMNLAMMEIRLAIALLLSKFSFSVPPDYCHSPAYKLILQPEHGLNLNVKRI</sequence>
<dbReference type="SUPFAM" id="SSF48264">
    <property type="entry name" value="Cytochrome P450"/>
    <property type="match status" value="1"/>
</dbReference>
<keyword evidence="3 11" id="KW-0349">Heme</keyword>
<organism evidence="14">
    <name type="scientific">Polygala tenuifolia</name>
    <dbReference type="NCBI Taxonomy" id="355332"/>
    <lineage>
        <taxon>Eukaryota</taxon>
        <taxon>Viridiplantae</taxon>
        <taxon>Streptophyta</taxon>
        <taxon>Embryophyta</taxon>
        <taxon>Tracheophyta</taxon>
        <taxon>Spermatophyta</taxon>
        <taxon>Magnoliopsida</taxon>
        <taxon>eudicotyledons</taxon>
        <taxon>Gunneridae</taxon>
        <taxon>Pentapetalae</taxon>
        <taxon>rosids</taxon>
        <taxon>fabids</taxon>
        <taxon>Fabales</taxon>
        <taxon>Polygalaceae</taxon>
        <taxon>Polygala</taxon>
    </lineage>
</organism>
<dbReference type="GO" id="GO:0005506">
    <property type="term" value="F:iron ion binding"/>
    <property type="evidence" value="ECO:0007669"/>
    <property type="project" value="InterPro"/>
</dbReference>
<evidence type="ECO:0000313" key="14">
    <source>
        <dbReference type="EMBL" id="ASB17945.1"/>
    </source>
</evidence>
<keyword evidence="6 13" id="KW-1133">Transmembrane helix</keyword>
<dbReference type="Gene3D" id="1.10.630.10">
    <property type="entry name" value="Cytochrome P450"/>
    <property type="match status" value="1"/>
</dbReference>
<dbReference type="AlphaFoldDB" id="A0A1Z2WV01"/>
<keyword evidence="7 12" id="KW-0560">Oxidoreductase</keyword>
<dbReference type="PROSITE" id="PS00086">
    <property type="entry name" value="CYTOCHROME_P450"/>
    <property type="match status" value="1"/>
</dbReference>
<evidence type="ECO:0000256" key="7">
    <source>
        <dbReference type="ARBA" id="ARBA00023002"/>
    </source>
</evidence>
<dbReference type="PANTHER" id="PTHR24282">
    <property type="entry name" value="CYTOCHROME P450 FAMILY MEMBER"/>
    <property type="match status" value="1"/>
</dbReference>
<name>A0A1Z2WV01_9FABA</name>
<accession>A0A1Z2WV01</accession>
<reference evidence="14" key="1">
    <citation type="submission" date="2016-12" db="EMBL/GenBank/DDBJ databases">
        <title>Characterization of a gene involved in onjisaponin biosynthesis in Polygala tenuifolia.</title>
        <authorList>
            <person name="Jin M.L."/>
            <person name="Hong C.P."/>
            <person name="Kim O.T."/>
        </authorList>
    </citation>
    <scope>NUCLEOTIDE SEQUENCE</scope>
</reference>
<evidence type="ECO:0000256" key="2">
    <source>
        <dbReference type="ARBA" id="ARBA00010617"/>
    </source>
</evidence>
<dbReference type="InterPro" id="IPR036396">
    <property type="entry name" value="Cyt_P450_sf"/>
</dbReference>
<evidence type="ECO:0000256" key="6">
    <source>
        <dbReference type="ARBA" id="ARBA00022989"/>
    </source>
</evidence>
<feature type="binding site" description="axial binding residue" evidence="11">
    <location>
        <position position="474"/>
    </location>
    <ligand>
        <name>heme</name>
        <dbReference type="ChEBI" id="CHEBI:30413"/>
    </ligand>
    <ligandPart>
        <name>Fe</name>
        <dbReference type="ChEBI" id="CHEBI:18248"/>
    </ligandPart>
</feature>
<keyword evidence="8 11" id="KW-0408">Iron</keyword>
<dbReference type="InterPro" id="IPR001128">
    <property type="entry name" value="Cyt_P450"/>
</dbReference>
<dbReference type="GO" id="GO:0004497">
    <property type="term" value="F:monooxygenase activity"/>
    <property type="evidence" value="ECO:0007669"/>
    <property type="project" value="UniProtKB-KW"/>
</dbReference>
<evidence type="ECO:0000256" key="5">
    <source>
        <dbReference type="ARBA" id="ARBA00022723"/>
    </source>
</evidence>
<dbReference type="GO" id="GO:0020037">
    <property type="term" value="F:heme binding"/>
    <property type="evidence" value="ECO:0007669"/>
    <property type="project" value="InterPro"/>
</dbReference>
<proteinExistence type="evidence at transcript level"/>
<dbReference type="PRINTS" id="PR00385">
    <property type="entry name" value="P450"/>
</dbReference>
<keyword evidence="4 13" id="KW-0812">Transmembrane</keyword>
<keyword evidence="9 12" id="KW-0503">Monooxygenase</keyword>
<evidence type="ECO:0000256" key="9">
    <source>
        <dbReference type="ARBA" id="ARBA00023033"/>
    </source>
</evidence>
<dbReference type="InterPro" id="IPR017972">
    <property type="entry name" value="Cyt_P450_CS"/>
</dbReference>
<dbReference type="GO" id="GO:0016705">
    <property type="term" value="F:oxidoreductase activity, acting on paired donors, with incorporation or reduction of molecular oxygen"/>
    <property type="evidence" value="ECO:0007669"/>
    <property type="project" value="InterPro"/>
</dbReference>
<feature type="transmembrane region" description="Helical" evidence="13">
    <location>
        <begin position="17"/>
        <end position="38"/>
    </location>
</feature>
<dbReference type="Pfam" id="PF00067">
    <property type="entry name" value="p450"/>
    <property type="match status" value="1"/>
</dbReference>
<dbReference type="PANTHER" id="PTHR24282:SF196">
    <property type="entry name" value="CYTOCHROME P450 714C2"/>
    <property type="match status" value="1"/>
</dbReference>
<keyword evidence="5 11" id="KW-0479">Metal-binding</keyword>
<dbReference type="GO" id="GO:0016020">
    <property type="term" value="C:membrane"/>
    <property type="evidence" value="ECO:0007669"/>
    <property type="project" value="UniProtKB-SubCell"/>
</dbReference>
<evidence type="ECO:0000256" key="4">
    <source>
        <dbReference type="ARBA" id="ARBA00022692"/>
    </source>
</evidence>
<dbReference type="InterPro" id="IPR002401">
    <property type="entry name" value="Cyt_P450_E_grp-I"/>
</dbReference>
<dbReference type="SMR" id="A0A1Z2WV01"/>
<evidence type="ECO:0000256" key="8">
    <source>
        <dbReference type="ARBA" id="ARBA00023004"/>
    </source>
</evidence>
<evidence type="ECO:0000256" key="12">
    <source>
        <dbReference type="RuleBase" id="RU000461"/>
    </source>
</evidence>
<evidence type="ECO:0000256" key="3">
    <source>
        <dbReference type="ARBA" id="ARBA00022617"/>
    </source>
</evidence>
<dbReference type="EMBL" id="KY385301">
    <property type="protein sequence ID" value="ASB17945.1"/>
    <property type="molecule type" value="mRNA"/>
</dbReference>
<evidence type="ECO:0000256" key="11">
    <source>
        <dbReference type="PIRSR" id="PIRSR602401-1"/>
    </source>
</evidence>
<comment type="subcellular location">
    <subcellularLocation>
        <location evidence="1">Membrane</location>
        <topology evidence="1">Single-pass membrane protein</topology>
    </subcellularLocation>
</comment>
<evidence type="ECO:0000256" key="10">
    <source>
        <dbReference type="ARBA" id="ARBA00023136"/>
    </source>
</evidence>
<protein>
    <submittedName>
        <fullName evidence="14">Cytochrome P450 CYP714E38</fullName>
    </submittedName>
</protein>
<comment type="similarity">
    <text evidence="2 12">Belongs to the cytochrome P450 family.</text>
</comment>
<dbReference type="InterPro" id="IPR050665">
    <property type="entry name" value="Cytochrome_P450_Monooxygen"/>
</dbReference>
<comment type="cofactor">
    <cofactor evidence="11">
        <name>heme</name>
        <dbReference type="ChEBI" id="CHEBI:30413"/>
    </cofactor>
</comment>
<evidence type="ECO:0000256" key="1">
    <source>
        <dbReference type="ARBA" id="ARBA00004167"/>
    </source>
</evidence>
<evidence type="ECO:0000256" key="13">
    <source>
        <dbReference type="SAM" id="Phobius"/>
    </source>
</evidence>
<keyword evidence="10 13" id="KW-0472">Membrane</keyword>